<protein>
    <submittedName>
        <fullName evidence="1">Uncharacterized protein</fullName>
    </submittedName>
</protein>
<sequence>MEFYKKFEDKNRVVHPQPPIPSTRQKYFCARTGTHVKCKLIYMLDVNTTIVHKRYGKHRMIITSQNKCKIISQVLVDDYFTSPSGKPRFRGLIYVVQFDDTGTRSVFTYENGFWQLAFRSQHGKYME</sequence>
<comment type="caution">
    <text evidence="1">The sequence shown here is derived from an EMBL/GenBank/DDBJ whole genome shotgun (WGS) entry which is preliminary data.</text>
</comment>
<organism evidence="1 2">
    <name type="scientific">Pseudomassariella vexata</name>
    <dbReference type="NCBI Taxonomy" id="1141098"/>
    <lineage>
        <taxon>Eukaryota</taxon>
        <taxon>Fungi</taxon>
        <taxon>Dikarya</taxon>
        <taxon>Ascomycota</taxon>
        <taxon>Pezizomycotina</taxon>
        <taxon>Sordariomycetes</taxon>
        <taxon>Xylariomycetidae</taxon>
        <taxon>Amphisphaeriales</taxon>
        <taxon>Pseudomassariaceae</taxon>
        <taxon>Pseudomassariella</taxon>
    </lineage>
</organism>
<dbReference type="InParanoid" id="A0A1Y2DG04"/>
<dbReference type="Proteomes" id="UP000193689">
    <property type="component" value="Unassembled WGS sequence"/>
</dbReference>
<dbReference type="STRING" id="1141098.A0A1Y2DG04"/>
<dbReference type="GeneID" id="63773958"/>
<dbReference type="RefSeq" id="XP_040711247.1">
    <property type="nucleotide sequence ID" value="XM_040857746.1"/>
</dbReference>
<dbReference type="AlphaFoldDB" id="A0A1Y2DG04"/>
<keyword evidence="2" id="KW-1185">Reference proteome</keyword>
<reference evidence="1 2" key="1">
    <citation type="submission" date="2016-07" db="EMBL/GenBank/DDBJ databases">
        <title>Pervasive Adenine N6-methylation of Active Genes in Fungi.</title>
        <authorList>
            <consortium name="DOE Joint Genome Institute"/>
            <person name="Mondo S.J."/>
            <person name="Dannebaum R.O."/>
            <person name="Kuo R.C."/>
            <person name="Labutti K."/>
            <person name="Haridas S."/>
            <person name="Kuo A."/>
            <person name="Salamov A."/>
            <person name="Ahrendt S.R."/>
            <person name="Lipzen A."/>
            <person name="Sullivan W."/>
            <person name="Andreopoulos W.B."/>
            <person name="Clum A."/>
            <person name="Lindquist E."/>
            <person name="Daum C."/>
            <person name="Ramamoorthy G.K."/>
            <person name="Gryganskyi A."/>
            <person name="Culley D."/>
            <person name="Magnuson J.K."/>
            <person name="James T.Y."/>
            <person name="O'Malley M.A."/>
            <person name="Stajich J.E."/>
            <person name="Spatafora J.W."/>
            <person name="Visel A."/>
            <person name="Grigoriev I.V."/>
        </authorList>
    </citation>
    <scope>NUCLEOTIDE SEQUENCE [LARGE SCALE GENOMIC DNA]</scope>
    <source>
        <strain evidence="1 2">CBS 129021</strain>
    </source>
</reference>
<dbReference type="OrthoDB" id="5404564at2759"/>
<proteinExistence type="predicted"/>
<dbReference type="EMBL" id="MCFJ01000017">
    <property type="protein sequence ID" value="ORY58212.1"/>
    <property type="molecule type" value="Genomic_DNA"/>
</dbReference>
<evidence type="ECO:0000313" key="2">
    <source>
        <dbReference type="Proteomes" id="UP000193689"/>
    </source>
</evidence>
<evidence type="ECO:0000313" key="1">
    <source>
        <dbReference type="EMBL" id="ORY58212.1"/>
    </source>
</evidence>
<gene>
    <name evidence="1" type="ORF">BCR38DRAFT_400725</name>
</gene>
<accession>A0A1Y2DG04</accession>
<name>A0A1Y2DG04_9PEZI</name>